<feature type="region of interest" description="Disordered" evidence="1">
    <location>
        <begin position="1"/>
        <end position="24"/>
    </location>
</feature>
<name>A0ABD2HEC6_PAGBO</name>
<gene>
    <name evidence="2" type="ORF">OYC64_000997</name>
</gene>
<protein>
    <submittedName>
        <fullName evidence="2">Uncharacterized protein</fullName>
    </submittedName>
</protein>
<evidence type="ECO:0000313" key="3">
    <source>
        <dbReference type="Proteomes" id="UP001619887"/>
    </source>
</evidence>
<dbReference type="EMBL" id="JBIYXZ010002070">
    <property type="protein sequence ID" value="KAL3064879.1"/>
    <property type="molecule type" value="Genomic_DNA"/>
</dbReference>
<dbReference type="AlphaFoldDB" id="A0ABD2HEC6"/>
<accession>A0ABD2HEC6</accession>
<sequence>MGGAGSKKREDLWPPDPGPSMLSRKDVWQRLRRHEPEPNFFSSFLTMPFTMSGAEKIFWSLKCEIEPLKWAEEEREDASAKRPEIRTMQ</sequence>
<reference evidence="2 3" key="1">
    <citation type="journal article" date="2022" name="G3 (Bethesda)">
        <title>Evaluating Illumina-, Nanopore-, and PacBio-based genome assembly strategies with the bald notothen, Trematomus borchgrevinki.</title>
        <authorList>
            <person name="Rayamajhi N."/>
            <person name="Cheng C.C."/>
            <person name="Catchen J.M."/>
        </authorList>
    </citation>
    <scope>NUCLEOTIDE SEQUENCE [LARGE SCALE GENOMIC DNA]</scope>
    <source>
        <strain evidence="2">AGRC-2024</strain>
    </source>
</reference>
<organism evidence="2 3">
    <name type="scientific">Pagothenia borchgrevinki</name>
    <name type="common">Bald rockcod</name>
    <name type="synonym">Trematomus borchgrevinki</name>
    <dbReference type="NCBI Taxonomy" id="8213"/>
    <lineage>
        <taxon>Eukaryota</taxon>
        <taxon>Metazoa</taxon>
        <taxon>Chordata</taxon>
        <taxon>Craniata</taxon>
        <taxon>Vertebrata</taxon>
        <taxon>Euteleostomi</taxon>
        <taxon>Actinopterygii</taxon>
        <taxon>Neopterygii</taxon>
        <taxon>Teleostei</taxon>
        <taxon>Neoteleostei</taxon>
        <taxon>Acanthomorphata</taxon>
        <taxon>Eupercaria</taxon>
        <taxon>Perciformes</taxon>
        <taxon>Notothenioidei</taxon>
        <taxon>Nototheniidae</taxon>
        <taxon>Pagothenia</taxon>
    </lineage>
</organism>
<keyword evidence="3" id="KW-1185">Reference proteome</keyword>
<proteinExistence type="predicted"/>
<evidence type="ECO:0000313" key="2">
    <source>
        <dbReference type="EMBL" id="KAL3064879.1"/>
    </source>
</evidence>
<evidence type="ECO:0000256" key="1">
    <source>
        <dbReference type="SAM" id="MobiDB-lite"/>
    </source>
</evidence>
<dbReference type="Proteomes" id="UP001619887">
    <property type="component" value="Unassembled WGS sequence"/>
</dbReference>
<reference evidence="2 3" key="2">
    <citation type="journal article" date="2024" name="G3 (Bethesda)">
        <title>The genome of the cryopelagic Antarctic bald notothen, Trematomus borchgrevinki.</title>
        <authorList>
            <person name="Rayamajhi N."/>
            <person name="Rivera-Colon A.G."/>
            <person name="Minhas B.F."/>
            <person name="Cheng C.C."/>
            <person name="Catchen J.M."/>
        </authorList>
    </citation>
    <scope>NUCLEOTIDE SEQUENCE [LARGE SCALE GENOMIC DNA]</scope>
    <source>
        <strain evidence="2">AGRC-2024</strain>
    </source>
</reference>
<comment type="caution">
    <text evidence="2">The sequence shown here is derived from an EMBL/GenBank/DDBJ whole genome shotgun (WGS) entry which is preliminary data.</text>
</comment>